<sequence length="338" mass="39701">MNVNKIEDFKELKGDIEVNTLEELIFQLLNLFSINKTSWLIGIELLNDLISLKRQDGSVLSNKIGKPILNWIDSKYDNNVFKDFSGSYSSDDEESKQIVFIMDLTLDTIFKINHNTDVLPFLKSKLKKSSSEYESSEINNIIDWIKETKANPESKISDDILDQVLFRADKYFEEEYNSKNFDYLFCGLRETIQEYKLCYSIHWCLKSEKYLSNVKRTGWIGAGSLMIAKKSDKFERMGSNPFVDWVYLFELDIQNLEEYFHLEIPYKKEYLSKLKSVIKCSSQELLKMVNNEEKIIYTEKKAWCDHFPEFQNIADELNQVGIECQVEIKTRKKTTNNV</sequence>
<dbReference type="Proteomes" id="UP000467305">
    <property type="component" value="Unassembled WGS sequence"/>
</dbReference>
<dbReference type="EMBL" id="WAAU01000029">
    <property type="protein sequence ID" value="KAB1154245.1"/>
    <property type="molecule type" value="Genomic_DNA"/>
</dbReference>
<dbReference type="AlphaFoldDB" id="A0A7J5A9Q4"/>
<dbReference type="RefSeq" id="WP_150900879.1">
    <property type="nucleotide sequence ID" value="NZ_WAAU01000029.1"/>
</dbReference>
<comment type="caution">
    <text evidence="1">The sequence shown here is derived from an EMBL/GenBank/DDBJ whole genome shotgun (WGS) entry which is preliminary data.</text>
</comment>
<accession>A0A7J5A9Q4</accession>
<proteinExistence type="predicted"/>
<protein>
    <submittedName>
        <fullName evidence="1">Uncharacterized protein</fullName>
    </submittedName>
</protein>
<evidence type="ECO:0000313" key="1">
    <source>
        <dbReference type="EMBL" id="KAB1154245.1"/>
    </source>
</evidence>
<gene>
    <name evidence="1" type="ORF">F7018_14835</name>
</gene>
<evidence type="ECO:0000313" key="2">
    <source>
        <dbReference type="Proteomes" id="UP000467305"/>
    </source>
</evidence>
<reference evidence="1 2" key="1">
    <citation type="submission" date="2019-09" db="EMBL/GenBank/DDBJ databases">
        <authorList>
            <person name="Cao W.R."/>
        </authorList>
    </citation>
    <scope>NUCLEOTIDE SEQUENCE [LARGE SCALE GENOMIC DNA]</scope>
    <source>
        <strain evidence="2">a4</strain>
    </source>
</reference>
<dbReference type="OrthoDB" id="1189452at2"/>
<name>A0A7J5A9Q4_9FLAO</name>
<keyword evidence="2" id="KW-1185">Reference proteome</keyword>
<organism evidence="1 2">
    <name type="scientific">Tenacibaculum aiptasiae</name>
    <dbReference type="NCBI Taxonomy" id="426481"/>
    <lineage>
        <taxon>Bacteria</taxon>
        <taxon>Pseudomonadati</taxon>
        <taxon>Bacteroidota</taxon>
        <taxon>Flavobacteriia</taxon>
        <taxon>Flavobacteriales</taxon>
        <taxon>Flavobacteriaceae</taxon>
        <taxon>Tenacibaculum</taxon>
    </lineage>
</organism>